<reference evidence="2 3" key="1">
    <citation type="journal article" date="2013" name="Nature">
        <title>Insights into bilaterian evolution from three spiralian genomes.</title>
        <authorList>
            <person name="Simakov O."/>
            <person name="Marletaz F."/>
            <person name="Cho S.J."/>
            <person name="Edsinger-Gonzales E."/>
            <person name="Havlak P."/>
            <person name="Hellsten U."/>
            <person name="Kuo D.H."/>
            <person name="Larsson T."/>
            <person name="Lv J."/>
            <person name="Arendt D."/>
            <person name="Savage R."/>
            <person name="Osoegawa K."/>
            <person name="de Jong P."/>
            <person name="Grimwood J."/>
            <person name="Chapman J.A."/>
            <person name="Shapiro H."/>
            <person name="Aerts A."/>
            <person name="Otillar R.P."/>
            <person name="Terry A.Y."/>
            <person name="Boore J.L."/>
            <person name="Grigoriev I.V."/>
            <person name="Lindberg D.R."/>
            <person name="Seaver E.C."/>
            <person name="Weisblat D.A."/>
            <person name="Putnam N.H."/>
            <person name="Rokhsar D.S."/>
        </authorList>
    </citation>
    <scope>NUCLEOTIDE SEQUENCE [LARGE SCALE GENOMIC DNA]</scope>
</reference>
<gene>
    <name evidence="2" type="ORF">LOTGIDRAFT_153914</name>
</gene>
<organism evidence="2 3">
    <name type="scientific">Lottia gigantea</name>
    <name type="common">Giant owl limpet</name>
    <dbReference type="NCBI Taxonomy" id="225164"/>
    <lineage>
        <taxon>Eukaryota</taxon>
        <taxon>Metazoa</taxon>
        <taxon>Spiralia</taxon>
        <taxon>Lophotrochozoa</taxon>
        <taxon>Mollusca</taxon>
        <taxon>Gastropoda</taxon>
        <taxon>Patellogastropoda</taxon>
        <taxon>Lottioidea</taxon>
        <taxon>Lottiidae</taxon>
        <taxon>Lottia</taxon>
    </lineage>
</organism>
<dbReference type="AlphaFoldDB" id="V4A8U9"/>
<dbReference type="EMBL" id="KB202283">
    <property type="protein sequence ID" value="ESO91470.1"/>
    <property type="molecule type" value="Genomic_DNA"/>
</dbReference>
<name>V4A8U9_LOTGI</name>
<keyword evidence="3" id="KW-1185">Reference proteome</keyword>
<dbReference type="GeneID" id="20236154"/>
<proteinExistence type="predicted"/>
<dbReference type="CTD" id="20236154"/>
<feature type="region of interest" description="Disordered" evidence="1">
    <location>
        <begin position="1"/>
        <end position="38"/>
    </location>
</feature>
<sequence length="136" mass="14578">MTPKNIQSADIFLQPLGDGTNSDEDSGDEDHSGDIDNLSRQKLLADVDVDIELLSGEAVTIRSDGNIPEDESIETVLEDGLTPGVSESDVTVDSNNSLNNRFCKSSFIPTAPCSTMAKTRHTQGIRLSKIVGRANT</sequence>
<dbReference type="KEGG" id="lgi:LOTGIDRAFT_153914"/>
<accession>V4A8U9</accession>
<evidence type="ECO:0000256" key="1">
    <source>
        <dbReference type="SAM" id="MobiDB-lite"/>
    </source>
</evidence>
<evidence type="ECO:0000313" key="3">
    <source>
        <dbReference type="Proteomes" id="UP000030746"/>
    </source>
</evidence>
<protein>
    <submittedName>
        <fullName evidence="2">Uncharacterized protein</fullName>
    </submittedName>
</protein>
<dbReference type="HOGENOM" id="CLU_1877766_0_0_1"/>
<evidence type="ECO:0000313" key="2">
    <source>
        <dbReference type="EMBL" id="ESO91470.1"/>
    </source>
</evidence>
<feature type="compositionally biased region" description="Basic and acidic residues" evidence="1">
    <location>
        <begin position="29"/>
        <end position="38"/>
    </location>
</feature>
<dbReference type="Proteomes" id="UP000030746">
    <property type="component" value="Unassembled WGS sequence"/>
</dbReference>
<dbReference type="RefSeq" id="XP_009058158.1">
    <property type="nucleotide sequence ID" value="XM_009059910.1"/>
</dbReference>